<proteinExistence type="predicted"/>
<dbReference type="EMBL" id="CM000785">
    <property type="protein sequence ID" value="AQL05788.1"/>
    <property type="molecule type" value="Genomic_DNA"/>
</dbReference>
<dbReference type="GO" id="GO:0005634">
    <property type="term" value="C:nucleus"/>
    <property type="evidence" value="ECO:0007669"/>
    <property type="project" value="UniProtKB-SubCell"/>
</dbReference>
<dbReference type="GO" id="GO:0009788">
    <property type="term" value="P:negative regulation of abscisic acid-activated signaling pathway"/>
    <property type="evidence" value="ECO:0007669"/>
    <property type="project" value="InterPro"/>
</dbReference>
<evidence type="ECO:0000256" key="4">
    <source>
        <dbReference type="ARBA" id="ARBA00022833"/>
    </source>
</evidence>
<evidence type="ECO:0000256" key="1">
    <source>
        <dbReference type="ARBA" id="ARBA00004123"/>
    </source>
</evidence>
<comment type="subcellular location">
    <subcellularLocation>
        <location evidence="1">Nucleus</location>
    </subcellularLocation>
</comment>
<dbReference type="AlphaFoldDB" id="K7VCP6"/>
<dbReference type="GO" id="GO:0008270">
    <property type="term" value="F:zinc ion binding"/>
    <property type="evidence" value="ECO:0007669"/>
    <property type="project" value="UniProtKB-KW"/>
</dbReference>
<evidence type="ECO:0000256" key="6">
    <source>
        <dbReference type="SAM" id="MobiDB-lite"/>
    </source>
</evidence>
<name>K7VCP6_MAIZE</name>
<dbReference type="PANTHER" id="PTHR47287">
    <property type="entry name" value="C2H2 AND C2HC ZINC FINGERS SUPERFAMILY PROTEIN"/>
    <property type="match status" value="1"/>
</dbReference>
<evidence type="ECO:0000256" key="5">
    <source>
        <dbReference type="ARBA" id="ARBA00023242"/>
    </source>
</evidence>
<dbReference type="PaxDb" id="4577-AC197901.3_FGP003"/>
<keyword evidence="4" id="KW-0862">Zinc</keyword>
<dbReference type="InterPro" id="IPR044246">
    <property type="entry name" value="ZFP3-like"/>
</dbReference>
<protein>
    <submittedName>
        <fullName evidence="7">Uncharacterized protein</fullName>
    </submittedName>
</protein>
<accession>K7VCP6</accession>
<keyword evidence="5" id="KW-0539">Nucleus</keyword>
<evidence type="ECO:0000313" key="7">
    <source>
        <dbReference type="EMBL" id="AQL05788.1"/>
    </source>
</evidence>
<organism evidence="7">
    <name type="scientific">Zea mays</name>
    <name type="common">Maize</name>
    <dbReference type="NCBI Taxonomy" id="4577"/>
    <lineage>
        <taxon>Eukaryota</taxon>
        <taxon>Viridiplantae</taxon>
        <taxon>Streptophyta</taxon>
        <taxon>Embryophyta</taxon>
        <taxon>Tracheophyta</taxon>
        <taxon>Spermatophyta</taxon>
        <taxon>Magnoliopsida</taxon>
        <taxon>Liliopsida</taxon>
        <taxon>Poales</taxon>
        <taxon>Poaceae</taxon>
        <taxon>PACMAD clade</taxon>
        <taxon>Panicoideae</taxon>
        <taxon>Andropogonodae</taxon>
        <taxon>Andropogoneae</taxon>
        <taxon>Tripsacinae</taxon>
        <taxon>Zea</taxon>
    </lineage>
</organism>
<evidence type="ECO:0000256" key="3">
    <source>
        <dbReference type="ARBA" id="ARBA00022771"/>
    </source>
</evidence>
<evidence type="ECO:0000256" key="2">
    <source>
        <dbReference type="ARBA" id="ARBA00022723"/>
    </source>
</evidence>
<keyword evidence="3" id="KW-0863">Zinc-finger</keyword>
<gene>
    <name evidence="7" type="ORF">ZEAMMB73_Zm00001d047169</name>
</gene>
<dbReference type="HOGENOM" id="CLU_2137163_0_0_1"/>
<feature type="region of interest" description="Disordered" evidence="6">
    <location>
        <begin position="75"/>
        <end position="113"/>
    </location>
</feature>
<keyword evidence="2" id="KW-0479">Metal-binding</keyword>
<dbReference type="PANTHER" id="PTHR47287:SF15">
    <property type="entry name" value="ZINC FINGER PROTEIN 3-LIKE"/>
    <property type="match status" value="1"/>
</dbReference>
<reference evidence="7" key="1">
    <citation type="submission" date="2015-12" db="EMBL/GenBank/DDBJ databases">
        <title>Update maize B73 reference genome by single molecule sequencing technologies.</title>
        <authorList>
            <consortium name="Maize Genome Sequencing Project"/>
            <person name="Ware D."/>
        </authorList>
    </citation>
    <scope>NUCLEOTIDE SEQUENCE</scope>
    <source>
        <tissue evidence="7">Seedling</tissue>
    </source>
</reference>
<dbReference type="InParanoid" id="K7VCP6"/>
<feature type="compositionally biased region" description="Low complexity" evidence="6">
    <location>
        <begin position="75"/>
        <end position="86"/>
    </location>
</feature>
<sequence length="113" mass="13205">MYCDRKFYTSQALGGNQNQNAHNYERTLAKRRREIATAVTRTHEDRLGRRYRHEDRLRWACQRRCWRWPCQREAAGSAASRSGAARTIVSPAAARHEEHVVGVRRRAPPTSWT</sequence>